<dbReference type="Proteomes" id="UP000178869">
    <property type="component" value="Unassembled WGS sequence"/>
</dbReference>
<comment type="pathway">
    <text evidence="3">Carbohydrate biosynthesis; gluconeogenesis.</text>
</comment>
<comment type="pathway">
    <text evidence="3">Carbohydrate degradation; glycolysis; D-glyceraldehyde 3-phosphate from glycerone phosphate: step 1/1.</text>
</comment>
<comment type="catalytic activity">
    <reaction evidence="3">
        <text>D-glyceraldehyde 3-phosphate = dihydroxyacetone phosphate</text>
        <dbReference type="Rhea" id="RHEA:18585"/>
        <dbReference type="ChEBI" id="CHEBI:57642"/>
        <dbReference type="ChEBI" id="CHEBI:59776"/>
        <dbReference type="EC" id="5.3.1.1"/>
    </reaction>
</comment>
<accession>A0A1G2PD06</accession>
<dbReference type="Gene3D" id="3.20.20.70">
    <property type="entry name" value="Aldolase class I"/>
    <property type="match status" value="1"/>
</dbReference>
<evidence type="ECO:0000256" key="2">
    <source>
        <dbReference type="ARBA" id="ARBA00023235"/>
    </source>
</evidence>
<proteinExistence type="inferred from homology"/>
<dbReference type="AlphaFoldDB" id="A0A1G2PD06"/>
<protein>
    <recommendedName>
        <fullName evidence="3">Triosephosphate isomerase</fullName>
        <ecNumber evidence="3">5.3.1.1</ecNumber>
    </recommendedName>
</protein>
<dbReference type="UniPathway" id="UPA00109">
    <property type="reaction ID" value="UER00189"/>
</dbReference>
<keyword evidence="3" id="KW-0963">Cytoplasm</keyword>
<name>A0A1G2PD06_9BACT</name>
<keyword evidence="3" id="KW-0312">Gluconeogenesis</keyword>
<dbReference type="GO" id="GO:0046166">
    <property type="term" value="P:glyceraldehyde-3-phosphate biosynthetic process"/>
    <property type="evidence" value="ECO:0007669"/>
    <property type="project" value="TreeGrafter"/>
</dbReference>
<dbReference type="InterPro" id="IPR013785">
    <property type="entry name" value="Aldolase_TIM"/>
</dbReference>
<feature type="non-terminal residue" evidence="4">
    <location>
        <position position="208"/>
    </location>
</feature>
<dbReference type="EC" id="5.3.1.1" evidence="3"/>
<organism evidence="4 5">
    <name type="scientific">Candidatus Terrybacteria bacterium RIFCSPHIGHO2_01_FULL_43_35</name>
    <dbReference type="NCBI Taxonomy" id="1802361"/>
    <lineage>
        <taxon>Bacteria</taxon>
        <taxon>Candidatus Terryibacteriota</taxon>
    </lineage>
</organism>
<dbReference type="PROSITE" id="PS00171">
    <property type="entry name" value="TIM_1"/>
    <property type="match status" value="1"/>
</dbReference>
<dbReference type="GO" id="GO:0005829">
    <property type="term" value="C:cytosol"/>
    <property type="evidence" value="ECO:0007669"/>
    <property type="project" value="TreeGrafter"/>
</dbReference>
<dbReference type="InterPro" id="IPR035990">
    <property type="entry name" value="TIM_sf"/>
</dbReference>
<keyword evidence="2 3" id="KW-0413">Isomerase</keyword>
<evidence type="ECO:0000256" key="3">
    <source>
        <dbReference type="RuleBase" id="RU363013"/>
    </source>
</evidence>
<dbReference type="PROSITE" id="PS51440">
    <property type="entry name" value="TIM_2"/>
    <property type="match status" value="1"/>
</dbReference>
<comment type="subcellular location">
    <subcellularLocation>
        <location evidence="3">Cytoplasm</location>
    </subcellularLocation>
</comment>
<dbReference type="GO" id="GO:0006094">
    <property type="term" value="P:gluconeogenesis"/>
    <property type="evidence" value="ECO:0007669"/>
    <property type="project" value="UniProtKB-UniPathway"/>
</dbReference>
<dbReference type="PANTHER" id="PTHR21139:SF42">
    <property type="entry name" value="TRIOSEPHOSPHATE ISOMERASE"/>
    <property type="match status" value="1"/>
</dbReference>
<dbReference type="Pfam" id="PF00121">
    <property type="entry name" value="TIM"/>
    <property type="match status" value="1"/>
</dbReference>
<dbReference type="GO" id="GO:0019563">
    <property type="term" value="P:glycerol catabolic process"/>
    <property type="evidence" value="ECO:0007669"/>
    <property type="project" value="TreeGrafter"/>
</dbReference>
<dbReference type="EMBL" id="MHSR01000019">
    <property type="protein sequence ID" value="OHA46197.1"/>
    <property type="molecule type" value="Genomic_DNA"/>
</dbReference>
<dbReference type="InterPro" id="IPR000652">
    <property type="entry name" value="Triosephosphate_isomerase"/>
</dbReference>
<comment type="similarity">
    <text evidence="1 3">Belongs to the triosephosphate isomerase family.</text>
</comment>
<dbReference type="PANTHER" id="PTHR21139">
    <property type="entry name" value="TRIOSEPHOSPHATE ISOMERASE"/>
    <property type="match status" value="1"/>
</dbReference>
<keyword evidence="3" id="KW-0324">Glycolysis</keyword>
<evidence type="ECO:0000256" key="1">
    <source>
        <dbReference type="ARBA" id="ARBA00007422"/>
    </source>
</evidence>
<dbReference type="GO" id="GO:0006096">
    <property type="term" value="P:glycolytic process"/>
    <property type="evidence" value="ECO:0007669"/>
    <property type="project" value="UniProtKB-UniPathway"/>
</dbReference>
<evidence type="ECO:0000313" key="5">
    <source>
        <dbReference type="Proteomes" id="UP000178869"/>
    </source>
</evidence>
<evidence type="ECO:0000313" key="4">
    <source>
        <dbReference type="EMBL" id="OHA46197.1"/>
    </source>
</evidence>
<comment type="caution">
    <text evidence="4">The sequence shown here is derived from an EMBL/GenBank/DDBJ whole genome shotgun (WGS) entry which is preliminary data.</text>
</comment>
<comment type="subunit">
    <text evidence="3">Homodimer.</text>
</comment>
<sequence>MIKLLVANWKLYVSRPQQALKLISSTARASKNVQADIVLCPPAPWLSFVHNALGSKHKNISLGAQDIFWENQGAFTGAFGPQIIKAYGVKYVIVGHSERRRIFKETDEVVAKKLQAALRAGLHAILCVGETARKDFWKRDLLKQLRNSIKGLTRQQLNKLIIAYEPVWAIGTGKADTPQDALESIIEIRRAIFKKFGKAASLKVKILY</sequence>
<dbReference type="SUPFAM" id="SSF51351">
    <property type="entry name" value="Triosephosphate isomerase (TIM)"/>
    <property type="match status" value="1"/>
</dbReference>
<dbReference type="CDD" id="cd00311">
    <property type="entry name" value="TIM"/>
    <property type="match status" value="1"/>
</dbReference>
<dbReference type="UniPathway" id="UPA00138"/>
<reference evidence="4 5" key="1">
    <citation type="journal article" date="2016" name="Nat. Commun.">
        <title>Thousands of microbial genomes shed light on interconnected biogeochemical processes in an aquifer system.</title>
        <authorList>
            <person name="Anantharaman K."/>
            <person name="Brown C.T."/>
            <person name="Hug L.A."/>
            <person name="Sharon I."/>
            <person name="Castelle C.J."/>
            <person name="Probst A.J."/>
            <person name="Thomas B.C."/>
            <person name="Singh A."/>
            <person name="Wilkins M.J."/>
            <person name="Karaoz U."/>
            <person name="Brodie E.L."/>
            <person name="Williams K.H."/>
            <person name="Hubbard S.S."/>
            <person name="Banfield J.F."/>
        </authorList>
    </citation>
    <scope>NUCLEOTIDE SEQUENCE [LARGE SCALE GENOMIC DNA]</scope>
</reference>
<dbReference type="GO" id="GO:0004807">
    <property type="term" value="F:triose-phosphate isomerase activity"/>
    <property type="evidence" value="ECO:0007669"/>
    <property type="project" value="UniProtKB-EC"/>
</dbReference>
<gene>
    <name evidence="4" type="ORF">A2828_03225</name>
</gene>
<dbReference type="InterPro" id="IPR020861">
    <property type="entry name" value="Triosephosphate_isomerase_AS"/>
</dbReference>